<proteinExistence type="inferred from homology"/>
<dbReference type="GO" id="GO:0004479">
    <property type="term" value="F:methionyl-tRNA formyltransferase activity"/>
    <property type="evidence" value="ECO:0007669"/>
    <property type="project" value="UniProtKB-EC"/>
</dbReference>
<dbReference type="EC" id="2.1.2.9" evidence="2 5"/>
<dbReference type="Proteomes" id="UP001519289">
    <property type="component" value="Unassembled WGS sequence"/>
</dbReference>
<comment type="catalytic activity">
    <reaction evidence="5">
        <text>L-methionyl-tRNA(fMet) + (6R)-10-formyltetrahydrofolate = N-formyl-L-methionyl-tRNA(fMet) + (6S)-5,6,7,8-tetrahydrofolate + H(+)</text>
        <dbReference type="Rhea" id="RHEA:24380"/>
        <dbReference type="Rhea" id="RHEA-COMP:9952"/>
        <dbReference type="Rhea" id="RHEA-COMP:9953"/>
        <dbReference type="ChEBI" id="CHEBI:15378"/>
        <dbReference type="ChEBI" id="CHEBI:57453"/>
        <dbReference type="ChEBI" id="CHEBI:78530"/>
        <dbReference type="ChEBI" id="CHEBI:78844"/>
        <dbReference type="ChEBI" id="CHEBI:195366"/>
        <dbReference type="EC" id="2.1.2.9"/>
    </reaction>
</comment>
<dbReference type="SUPFAM" id="SSF50486">
    <property type="entry name" value="FMT C-terminal domain-like"/>
    <property type="match status" value="1"/>
</dbReference>
<dbReference type="Gene3D" id="3.40.50.12230">
    <property type="match status" value="1"/>
</dbReference>
<protein>
    <recommendedName>
        <fullName evidence="2 5">Methionyl-tRNA formyltransferase</fullName>
        <ecNumber evidence="2 5">2.1.2.9</ecNumber>
    </recommendedName>
</protein>
<feature type="domain" description="Formyl transferase C-terminal" evidence="7">
    <location>
        <begin position="204"/>
        <end position="302"/>
    </location>
</feature>
<evidence type="ECO:0000256" key="1">
    <source>
        <dbReference type="ARBA" id="ARBA00010699"/>
    </source>
</evidence>
<evidence type="ECO:0000256" key="5">
    <source>
        <dbReference type="HAMAP-Rule" id="MF_00182"/>
    </source>
</evidence>
<dbReference type="CDD" id="cd08646">
    <property type="entry name" value="FMT_core_Met-tRNA-FMT_N"/>
    <property type="match status" value="1"/>
</dbReference>
<evidence type="ECO:0000313" key="9">
    <source>
        <dbReference type="Proteomes" id="UP001519289"/>
    </source>
</evidence>
<name>A0ABS4JX19_9FIRM</name>
<dbReference type="InterPro" id="IPR005793">
    <property type="entry name" value="Formyl_trans_C"/>
</dbReference>
<dbReference type="InterPro" id="IPR044135">
    <property type="entry name" value="Met-tRNA-FMT_C"/>
</dbReference>
<feature type="domain" description="Formyl transferase N-terminal" evidence="6">
    <location>
        <begin position="3"/>
        <end position="181"/>
    </location>
</feature>
<accession>A0ABS4JX19</accession>
<organism evidence="8 9">
    <name type="scientific">Symbiobacterium terraclitae</name>
    <dbReference type="NCBI Taxonomy" id="557451"/>
    <lineage>
        <taxon>Bacteria</taxon>
        <taxon>Bacillati</taxon>
        <taxon>Bacillota</taxon>
        <taxon>Clostridia</taxon>
        <taxon>Eubacteriales</taxon>
        <taxon>Symbiobacteriaceae</taxon>
        <taxon>Symbiobacterium</taxon>
    </lineage>
</organism>
<gene>
    <name evidence="5" type="primary">fmt</name>
    <name evidence="8" type="ORF">J2Z79_003532</name>
</gene>
<evidence type="ECO:0000256" key="4">
    <source>
        <dbReference type="ARBA" id="ARBA00022917"/>
    </source>
</evidence>
<evidence type="ECO:0000313" key="8">
    <source>
        <dbReference type="EMBL" id="MBP2020078.1"/>
    </source>
</evidence>
<dbReference type="InterPro" id="IPR036477">
    <property type="entry name" value="Formyl_transf_N_sf"/>
</dbReference>
<evidence type="ECO:0000256" key="2">
    <source>
        <dbReference type="ARBA" id="ARBA00012261"/>
    </source>
</evidence>
<keyword evidence="3 5" id="KW-0808">Transferase</keyword>
<dbReference type="Pfam" id="PF02911">
    <property type="entry name" value="Formyl_trans_C"/>
    <property type="match status" value="1"/>
</dbReference>
<evidence type="ECO:0000256" key="3">
    <source>
        <dbReference type="ARBA" id="ARBA00022679"/>
    </source>
</evidence>
<comment type="caution">
    <text evidence="8">The sequence shown here is derived from an EMBL/GenBank/DDBJ whole genome shotgun (WGS) entry which is preliminary data.</text>
</comment>
<dbReference type="InterPro" id="IPR005794">
    <property type="entry name" value="Fmt"/>
</dbReference>
<dbReference type="EMBL" id="JAGGLG010000047">
    <property type="protein sequence ID" value="MBP2020078.1"/>
    <property type="molecule type" value="Genomic_DNA"/>
</dbReference>
<evidence type="ECO:0000259" key="7">
    <source>
        <dbReference type="Pfam" id="PF02911"/>
    </source>
</evidence>
<dbReference type="PANTHER" id="PTHR11138:SF5">
    <property type="entry name" value="METHIONYL-TRNA FORMYLTRANSFERASE, MITOCHONDRIAL"/>
    <property type="match status" value="1"/>
</dbReference>
<dbReference type="InterPro" id="IPR002376">
    <property type="entry name" value="Formyl_transf_N"/>
</dbReference>
<comment type="similarity">
    <text evidence="1 5">Belongs to the Fmt family.</text>
</comment>
<dbReference type="NCBIfam" id="TIGR00460">
    <property type="entry name" value="fmt"/>
    <property type="match status" value="1"/>
</dbReference>
<dbReference type="InterPro" id="IPR011034">
    <property type="entry name" value="Formyl_transferase-like_C_sf"/>
</dbReference>
<dbReference type="SUPFAM" id="SSF53328">
    <property type="entry name" value="Formyltransferase"/>
    <property type="match status" value="1"/>
</dbReference>
<sequence>MLKILFMGTPEFAATSLKALLAAGYPVVGVVTQPDKPAGRGGKLRPSPVKEVGLAHGLPVFQPRRLRRPEVVAQLKELGSDLTVVVAYGQILSKEALEISPLGSINVHGSLLPRWRGAAPIQRAIMAGDTETGVCTMWMDEGMDTGDVCLTARVPIGPDATGGEIHDRLAEVGAELLVETLRRIEAGDAPRIPQPEEGVTYAAKLEREDEQIDWSRPAQDLHNQIRALNPWPGAYTTGPKGMLKIWRTSLLPGHPPGAEPGTVVELVRGVGFAVATGDGALLVREVQPPGKGRMDAWSYVNGGGARVGTRFAG</sequence>
<feature type="binding site" evidence="5">
    <location>
        <begin position="110"/>
        <end position="113"/>
    </location>
    <ligand>
        <name>(6S)-5,6,7,8-tetrahydrofolate</name>
        <dbReference type="ChEBI" id="CHEBI:57453"/>
    </ligand>
</feature>
<comment type="function">
    <text evidence="5">Attaches a formyl group to the free amino group of methionyl-tRNA(fMet). The formyl group appears to play a dual role in the initiator identity of N-formylmethionyl-tRNA by promoting its recognition by IF2 and preventing the misappropriation of this tRNA by the elongation apparatus.</text>
</comment>
<reference evidence="8 9" key="1">
    <citation type="submission" date="2021-03" db="EMBL/GenBank/DDBJ databases">
        <title>Genomic Encyclopedia of Type Strains, Phase IV (KMG-IV): sequencing the most valuable type-strain genomes for metagenomic binning, comparative biology and taxonomic classification.</title>
        <authorList>
            <person name="Goeker M."/>
        </authorList>
    </citation>
    <scope>NUCLEOTIDE SEQUENCE [LARGE SCALE GENOMIC DNA]</scope>
    <source>
        <strain evidence="8 9">DSM 27138</strain>
    </source>
</reference>
<dbReference type="HAMAP" id="MF_00182">
    <property type="entry name" value="Formyl_trans"/>
    <property type="match status" value="1"/>
</dbReference>
<evidence type="ECO:0000259" key="6">
    <source>
        <dbReference type="Pfam" id="PF00551"/>
    </source>
</evidence>
<keyword evidence="4 5" id="KW-0648">Protein biosynthesis</keyword>
<keyword evidence="9" id="KW-1185">Reference proteome</keyword>
<dbReference type="InterPro" id="IPR041711">
    <property type="entry name" value="Met-tRNA-FMT_N"/>
</dbReference>
<dbReference type="Pfam" id="PF00551">
    <property type="entry name" value="Formyl_trans_N"/>
    <property type="match status" value="1"/>
</dbReference>
<dbReference type="CDD" id="cd08704">
    <property type="entry name" value="Met_tRNA_FMT_C"/>
    <property type="match status" value="1"/>
</dbReference>
<dbReference type="PANTHER" id="PTHR11138">
    <property type="entry name" value="METHIONYL-TRNA FORMYLTRANSFERASE"/>
    <property type="match status" value="1"/>
</dbReference>